<comment type="caution">
    <text evidence="7">The sequence shown here is derived from an EMBL/GenBank/DDBJ whole genome shotgun (WGS) entry which is preliminary data.</text>
</comment>
<keyword evidence="3 6" id="KW-0812">Transmembrane</keyword>
<proteinExistence type="predicted"/>
<comment type="subcellular location">
    <subcellularLocation>
        <location evidence="1">Cell membrane</location>
        <topology evidence="1">Multi-pass membrane protein</topology>
    </subcellularLocation>
</comment>
<evidence type="ECO:0000313" key="7">
    <source>
        <dbReference type="EMBL" id="HGY95641.1"/>
    </source>
</evidence>
<feature type="transmembrane region" description="Helical" evidence="6">
    <location>
        <begin position="745"/>
        <end position="768"/>
    </location>
</feature>
<sequence>MRILTRYILREILSHGLIGGALFTFVLFMPNLGDLLELAVRNSSSMGAVGEAFLLMLPNIFVVVIPMSVLVGILLGLSRLAADSEVTAMRASGIGVWRFVGIVSVIACAAWGLGLINSLYLAPWSSRQTIHLEQSLANAQASYEVQPRVFYEDFKNYVLYVEDVKAGRGAAHWGKVFIANLTNPDAPSITTAESATVINGPNQTILMRLHDGAQHQLSPTQPGDYNLSTFTETDVPLHTGSQEDVRFHRTDKRILAMTNRELIERSHGKGGTWFFIELQKRLAYPTACLVLMLVGVPLGMSSRRGGKSGGFVITIALVFIYYFLSSTGTALARQGKIPPLIGVWMANVLFAGCGIFLLRQMSTGGAAINTIATAGTWFRSRKKDDAINTRHAVATTRRRPLRGHFPLLLDEYVIREFLRVFVLVLVSFVMLMLFFTFFELVGDIIRNHSSLLIVGEYLIDLTPSMIYLITPLAVLIAVLVVFGLMNRSSEITAMKATGISLYRIVLPVLFIASIMAVGLFFFNEYYVPQANRKQQALRNEIKGLPAQTTSHPGEQWMFGKRQAGHPGMIFYYQYFDPDTNTFLNLTVFEFDPQSFTLIKRTYAQMASWDQKDHRWILQDGWTRTFANHEIQSYQPFAVSTLPEMIETPHYFEKDFRQSTEMSFAQLRHYIADLSQSGFDTVRLRVQLDRKLADPLITLVMAVLAVPFAFSMGKRGSLAGVSVAIGVAIAYWLISGTFEAMGDVSMLPAFLAAWSPDILFALAGTYLLLRTST</sequence>
<dbReference type="PANTHER" id="PTHR33529">
    <property type="entry name" value="SLR0882 PROTEIN-RELATED"/>
    <property type="match status" value="1"/>
</dbReference>
<gene>
    <name evidence="7" type="primary">lptG</name>
    <name evidence="7" type="ORF">ENW50_13290</name>
</gene>
<feature type="transmembrane region" description="Helical" evidence="6">
    <location>
        <begin position="96"/>
        <end position="116"/>
    </location>
</feature>
<keyword evidence="4 6" id="KW-1133">Transmembrane helix</keyword>
<keyword evidence="5 6" id="KW-0472">Membrane</keyword>
<feature type="transmembrane region" description="Helical" evidence="6">
    <location>
        <begin position="311"/>
        <end position="331"/>
    </location>
</feature>
<feature type="transmembrane region" description="Helical" evidence="6">
    <location>
        <begin position="716"/>
        <end position="733"/>
    </location>
</feature>
<evidence type="ECO:0000256" key="1">
    <source>
        <dbReference type="ARBA" id="ARBA00004651"/>
    </source>
</evidence>
<dbReference type="AlphaFoldDB" id="A0A7V5CU86"/>
<evidence type="ECO:0000256" key="2">
    <source>
        <dbReference type="ARBA" id="ARBA00022475"/>
    </source>
</evidence>
<dbReference type="GO" id="GO:0015920">
    <property type="term" value="P:lipopolysaccharide transport"/>
    <property type="evidence" value="ECO:0007669"/>
    <property type="project" value="TreeGrafter"/>
</dbReference>
<keyword evidence="2" id="KW-1003">Cell membrane</keyword>
<name>A0A7V5CU86_9BACT</name>
<dbReference type="InterPro" id="IPR030922">
    <property type="entry name" value="LptF"/>
</dbReference>
<dbReference type="PANTHER" id="PTHR33529:SF6">
    <property type="entry name" value="YJGP_YJGQ FAMILY PERMEASE"/>
    <property type="match status" value="1"/>
</dbReference>
<accession>A0A7V5CU86</accession>
<dbReference type="NCBIfam" id="TIGR04408">
    <property type="entry name" value="LptG_lptG"/>
    <property type="match status" value="1"/>
</dbReference>
<feature type="transmembrane region" description="Helical" evidence="6">
    <location>
        <begin position="337"/>
        <end position="358"/>
    </location>
</feature>
<feature type="transmembrane region" description="Helical" evidence="6">
    <location>
        <begin position="282"/>
        <end position="299"/>
    </location>
</feature>
<dbReference type="EMBL" id="DTKL01000081">
    <property type="protein sequence ID" value="HGY95641.1"/>
    <property type="molecule type" value="Genomic_DNA"/>
</dbReference>
<dbReference type="GO" id="GO:0043190">
    <property type="term" value="C:ATP-binding cassette (ABC) transporter complex"/>
    <property type="evidence" value="ECO:0007669"/>
    <property type="project" value="InterPro"/>
</dbReference>
<dbReference type="NCBIfam" id="TIGR04407">
    <property type="entry name" value="LptF_YjgP"/>
    <property type="match status" value="1"/>
</dbReference>
<feature type="transmembrane region" description="Helical" evidence="6">
    <location>
        <begin position="12"/>
        <end position="32"/>
    </location>
</feature>
<evidence type="ECO:0000256" key="4">
    <source>
        <dbReference type="ARBA" id="ARBA00022989"/>
    </source>
</evidence>
<reference evidence="7" key="1">
    <citation type="journal article" date="2020" name="mSystems">
        <title>Genome- and Community-Level Interaction Insights into Carbon Utilization and Element Cycling Functions of Hydrothermarchaeota in Hydrothermal Sediment.</title>
        <authorList>
            <person name="Zhou Z."/>
            <person name="Liu Y."/>
            <person name="Xu W."/>
            <person name="Pan J."/>
            <person name="Luo Z.H."/>
            <person name="Li M."/>
        </authorList>
    </citation>
    <scope>NUCLEOTIDE SEQUENCE [LARGE SCALE GENOMIC DNA]</scope>
    <source>
        <strain evidence="7">SpSt-855</strain>
    </source>
</reference>
<feature type="transmembrane region" description="Helical" evidence="6">
    <location>
        <begin position="504"/>
        <end position="522"/>
    </location>
</feature>
<dbReference type="InterPro" id="IPR005495">
    <property type="entry name" value="LptG/LptF_permease"/>
</dbReference>
<dbReference type="InterPro" id="IPR030923">
    <property type="entry name" value="LptG"/>
</dbReference>
<feature type="transmembrane region" description="Helical" evidence="6">
    <location>
        <begin position="465"/>
        <end position="484"/>
    </location>
</feature>
<dbReference type="Pfam" id="PF03739">
    <property type="entry name" value="LptF_LptG"/>
    <property type="match status" value="2"/>
</dbReference>
<feature type="transmembrane region" description="Helical" evidence="6">
    <location>
        <begin position="420"/>
        <end position="445"/>
    </location>
</feature>
<feature type="transmembrane region" description="Helical" evidence="6">
    <location>
        <begin position="52"/>
        <end position="75"/>
    </location>
</feature>
<evidence type="ECO:0000256" key="5">
    <source>
        <dbReference type="ARBA" id="ARBA00023136"/>
    </source>
</evidence>
<feature type="transmembrane region" description="Helical" evidence="6">
    <location>
        <begin position="691"/>
        <end position="709"/>
    </location>
</feature>
<evidence type="ECO:0000256" key="6">
    <source>
        <dbReference type="SAM" id="Phobius"/>
    </source>
</evidence>
<dbReference type="GO" id="GO:0055085">
    <property type="term" value="P:transmembrane transport"/>
    <property type="evidence" value="ECO:0007669"/>
    <property type="project" value="InterPro"/>
</dbReference>
<protein>
    <submittedName>
        <fullName evidence="7">LPS export ABC transporter permease LptG</fullName>
    </submittedName>
</protein>
<organism evidence="7">
    <name type="scientific">Acidobacterium capsulatum</name>
    <dbReference type="NCBI Taxonomy" id="33075"/>
    <lineage>
        <taxon>Bacteria</taxon>
        <taxon>Pseudomonadati</taxon>
        <taxon>Acidobacteriota</taxon>
        <taxon>Terriglobia</taxon>
        <taxon>Terriglobales</taxon>
        <taxon>Acidobacteriaceae</taxon>
        <taxon>Acidobacterium</taxon>
    </lineage>
</organism>
<evidence type="ECO:0000256" key="3">
    <source>
        <dbReference type="ARBA" id="ARBA00022692"/>
    </source>
</evidence>